<evidence type="ECO:0000256" key="13">
    <source>
        <dbReference type="ARBA" id="ARBA00025393"/>
    </source>
</evidence>
<comment type="function">
    <text evidence="13">Component of the EKC/KEOPS complex that is required for the formation of a threonylcarbamoyl group on adenosine at position 37 (t(6)A37) in tRNAs that read codons beginning with adenine. The complex is probably involved in the transfer of the threonylcarbamoyl moiety of threonylcarbamoyl-AMP (TC-AMP) to the N6 group of A37. GON7 likely plays a supporting role to the catalytic subunit KAE1 in the complex. The EKC/KEOPS complex also promotes both telomere uncapping and telomere elongation. The complex is required for efficient recruitment of transcriptional coactivators.</text>
</comment>
<evidence type="ECO:0000256" key="1">
    <source>
        <dbReference type="ARBA" id="ARBA00004123"/>
    </source>
</evidence>
<dbReference type="Pfam" id="PF08738">
    <property type="entry name" value="Gon7"/>
    <property type="match status" value="1"/>
</dbReference>
<keyword evidence="11" id="KW-0804">Transcription</keyword>
<keyword evidence="7" id="KW-0819">tRNA processing</keyword>
<evidence type="ECO:0000256" key="6">
    <source>
        <dbReference type="ARBA" id="ARBA00022454"/>
    </source>
</evidence>
<accession>A0A9D4QXS7</accession>
<evidence type="ECO:0000256" key="2">
    <source>
        <dbReference type="ARBA" id="ARBA00004574"/>
    </source>
</evidence>
<keyword evidence="16" id="KW-1185">Reference proteome</keyword>
<evidence type="ECO:0000256" key="5">
    <source>
        <dbReference type="ARBA" id="ARBA00019746"/>
    </source>
</evidence>
<name>A0A9D4QXS7_DREPO</name>
<organism evidence="15 16">
    <name type="scientific">Dreissena polymorpha</name>
    <name type="common">Zebra mussel</name>
    <name type="synonym">Mytilus polymorpha</name>
    <dbReference type="NCBI Taxonomy" id="45954"/>
    <lineage>
        <taxon>Eukaryota</taxon>
        <taxon>Metazoa</taxon>
        <taxon>Spiralia</taxon>
        <taxon>Lophotrochozoa</taxon>
        <taxon>Mollusca</taxon>
        <taxon>Bivalvia</taxon>
        <taxon>Autobranchia</taxon>
        <taxon>Heteroconchia</taxon>
        <taxon>Euheterodonta</taxon>
        <taxon>Imparidentia</taxon>
        <taxon>Neoheterodontei</taxon>
        <taxon>Myida</taxon>
        <taxon>Dreissenoidea</taxon>
        <taxon>Dreissenidae</taxon>
        <taxon>Dreissena</taxon>
    </lineage>
</organism>
<proteinExistence type="inferred from homology"/>
<comment type="similarity">
    <text evidence="3">Belongs to the GON7 family.</text>
</comment>
<evidence type="ECO:0000256" key="10">
    <source>
        <dbReference type="ARBA" id="ARBA00023159"/>
    </source>
</evidence>
<dbReference type="Proteomes" id="UP000828390">
    <property type="component" value="Unassembled WGS sequence"/>
</dbReference>
<keyword evidence="6" id="KW-0158">Chromosome</keyword>
<dbReference type="GO" id="GO:0000781">
    <property type="term" value="C:chromosome, telomeric region"/>
    <property type="evidence" value="ECO:0007669"/>
    <property type="project" value="UniProtKB-SubCell"/>
</dbReference>
<comment type="caution">
    <text evidence="15">The sequence shown here is derived from an EMBL/GenBank/DDBJ whole genome shotgun (WGS) entry which is preliminary data.</text>
</comment>
<evidence type="ECO:0000313" key="16">
    <source>
        <dbReference type="Proteomes" id="UP000828390"/>
    </source>
</evidence>
<reference evidence="15" key="2">
    <citation type="submission" date="2020-11" db="EMBL/GenBank/DDBJ databases">
        <authorList>
            <person name="McCartney M.A."/>
            <person name="Auch B."/>
            <person name="Kono T."/>
            <person name="Mallez S."/>
            <person name="Becker A."/>
            <person name="Gohl D.M."/>
            <person name="Silverstein K.A.T."/>
            <person name="Koren S."/>
            <person name="Bechman K.B."/>
            <person name="Herman A."/>
            <person name="Abrahante J.E."/>
            <person name="Garbe J."/>
        </authorList>
    </citation>
    <scope>NUCLEOTIDE SEQUENCE</scope>
    <source>
        <strain evidence="15">Duluth1</strain>
        <tissue evidence="15">Whole animal</tissue>
    </source>
</reference>
<comment type="subunit">
    <text evidence="4">Component of the EKC/KEOPS complex composed of at least BUD32, CGI121, GON7, KAE1 and PCC1; the whole complex dimerizes.</text>
</comment>
<dbReference type="AlphaFoldDB" id="A0A9D4QXS7"/>
<evidence type="ECO:0000256" key="11">
    <source>
        <dbReference type="ARBA" id="ARBA00023163"/>
    </source>
</evidence>
<keyword evidence="9" id="KW-0805">Transcription regulation</keyword>
<dbReference type="EMBL" id="JAIWYP010000003">
    <property type="protein sequence ID" value="KAH3846045.1"/>
    <property type="molecule type" value="Genomic_DNA"/>
</dbReference>
<evidence type="ECO:0000256" key="12">
    <source>
        <dbReference type="ARBA" id="ARBA00023242"/>
    </source>
</evidence>
<feature type="region of interest" description="Disordered" evidence="14">
    <location>
        <begin position="55"/>
        <end position="90"/>
    </location>
</feature>
<sequence>MAGDVTHSIQVSIHWRENSNKTFTEKCVSGKKLSDHVKVMQEQVNSFLTQLVEEEKKSTTAVKRNQEDDVESDEEDDDDVEEPPVKQPKT</sequence>
<evidence type="ECO:0000256" key="14">
    <source>
        <dbReference type="SAM" id="MobiDB-lite"/>
    </source>
</evidence>
<reference evidence="15" key="1">
    <citation type="journal article" date="2019" name="bioRxiv">
        <title>The Genome of the Zebra Mussel, Dreissena polymorpha: A Resource for Invasive Species Research.</title>
        <authorList>
            <person name="McCartney M.A."/>
            <person name="Auch B."/>
            <person name="Kono T."/>
            <person name="Mallez S."/>
            <person name="Zhang Y."/>
            <person name="Obille A."/>
            <person name="Becker A."/>
            <person name="Abrahante J.E."/>
            <person name="Garbe J."/>
            <person name="Badalamenti J.P."/>
            <person name="Herman A."/>
            <person name="Mangelson H."/>
            <person name="Liachko I."/>
            <person name="Sullivan S."/>
            <person name="Sone E.D."/>
            <person name="Koren S."/>
            <person name="Silverstein K.A.T."/>
            <person name="Beckman K.B."/>
            <person name="Gohl D.M."/>
        </authorList>
    </citation>
    <scope>NUCLEOTIDE SEQUENCE</scope>
    <source>
        <strain evidence="15">Duluth1</strain>
        <tissue evidence="15">Whole animal</tissue>
    </source>
</reference>
<keyword evidence="10" id="KW-0010">Activator</keyword>
<dbReference type="GO" id="GO:0008033">
    <property type="term" value="P:tRNA processing"/>
    <property type="evidence" value="ECO:0007669"/>
    <property type="project" value="UniProtKB-KW"/>
</dbReference>
<protein>
    <recommendedName>
        <fullName evidence="5">EKC/KEOPS complex subunit GON7</fullName>
    </recommendedName>
</protein>
<feature type="compositionally biased region" description="Acidic residues" evidence="14">
    <location>
        <begin position="68"/>
        <end position="82"/>
    </location>
</feature>
<gene>
    <name evidence="15" type="ORF">DPMN_088338</name>
</gene>
<dbReference type="InterPro" id="IPR014849">
    <property type="entry name" value="EKC/KEOPS_Gon7"/>
</dbReference>
<evidence type="ECO:0000256" key="8">
    <source>
        <dbReference type="ARBA" id="ARBA00022895"/>
    </source>
</evidence>
<dbReference type="GO" id="GO:0005634">
    <property type="term" value="C:nucleus"/>
    <property type="evidence" value="ECO:0007669"/>
    <property type="project" value="UniProtKB-SubCell"/>
</dbReference>
<keyword evidence="12" id="KW-0539">Nucleus</keyword>
<evidence type="ECO:0000256" key="7">
    <source>
        <dbReference type="ARBA" id="ARBA00022694"/>
    </source>
</evidence>
<evidence type="ECO:0000313" key="15">
    <source>
        <dbReference type="EMBL" id="KAH3846045.1"/>
    </source>
</evidence>
<keyword evidence="8" id="KW-0779">Telomere</keyword>
<evidence type="ECO:0000256" key="9">
    <source>
        <dbReference type="ARBA" id="ARBA00023015"/>
    </source>
</evidence>
<comment type="subcellular location">
    <subcellularLocation>
        <location evidence="2">Chromosome</location>
        <location evidence="2">Telomere</location>
    </subcellularLocation>
    <subcellularLocation>
        <location evidence="1">Nucleus</location>
    </subcellularLocation>
</comment>
<evidence type="ECO:0000256" key="4">
    <source>
        <dbReference type="ARBA" id="ARBA00011534"/>
    </source>
</evidence>
<evidence type="ECO:0000256" key="3">
    <source>
        <dbReference type="ARBA" id="ARBA00008529"/>
    </source>
</evidence>